<reference evidence="2" key="2">
    <citation type="submission" date="2013-12" db="EMBL/GenBank/DDBJ databases">
        <authorList>
            <person name="Yu Y."/>
            <person name="Lee S."/>
            <person name="de Baynast K."/>
            <person name="Wissotski M."/>
            <person name="Liu L."/>
            <person name="Talag J."/>
            <person name="Goicoechea J."/>
            <person name="Angelova A."/>
            <person name="Jetty R."/>
            <person name="Kudrna D."/>
            <person name="Golser W."/>
            <person name="Rivera L."/>
            <person name="Zhang J."/>
            <person name="Wing R."/>
        </authorList>
    </citation>
    <scope>NUCLEOTIDE SEQUENCE</scope>
</reference>
<organism evidence="1 2">
    <name type="scientific">Leersia perrieri</name>
    <dbReference type="NCBI Taxonomy" id="77586"/>
    <lineage>
        <taxon>Eukaryota</taxon>
        <taxon>Viridiplantae</taxon>
        <taxon>Streptophyta</taxon>
        <taxon>Embryophyta</taxon>
        <taxon>Tracheophyta</taxon>
        <taxon>Spermatophyta</taxon>
        <taxon>Magnoliopsida</taxon>
        <taxon>Liliopsida</taxon>
        <taxon>Poales</taxon>
        <taxon>Poaceae</taxon>
        <taxon>BOP clade</taxon>
        <taxon>Oryzoideae</taxon>
        <taxon>Oryzeae</taxon>
        <taxon>Oryzinae</taxon>
        <taxon>Leersia</taxon>
    </lineage>
</organism>
<dbReference type="Gramene" id="LPERR09G05420.1">
    <property type="protein sequence ID" value="LPERR09G05420.1"/>
    <property type="gene ID" value="LPERR09G05420"/>
</dbReference>
<protein>
    <submittedName>
        <fullName evidence="1">Uncharacterized protein</fullName>
    </submittedName>
</protein>
<sequence length="85" mass="10161">MASRGFFRFFPWTGTAGKWPRRGRLLLGWFCMEYTLLLFTGKRWPERRSPPTQILLLCIDLIRIYPRQIKPSGRVYSYYNEAKLA</sequence>
<keyword evidence="2" id="KW-1185">Reference proteome</keyword>
<proteinExistence type="predicted"/>
<dbReference type="EnsemblPlants" id="LPERR09G05420.1">
    <property type="protein sequence ID" value="LPERR09G05420.1"/>
    <property type="gene ID" value="LPERR09G05420"/>
</dbReference>
<evidence type="ECO:0000313" key="2">
    <source>
        <dbReference type="Proteomes" id="UP000032180"/>
    </source>
</evidence>
<name>A0A0D9XD27_9ORYZ</name>
<reference evidence="1 2" key="1">
    <citation type="submission" date="2012-08" db="EMBL/GenBank/DDBJ databases">
        <title>Oryza genome evolution.</title>
        <authorList>
            <person name="Wing R.A."/>
        </authorList>
    </citation>
    <scope>NUCLEOTIDE SEQUENCE</scope>
</reference>
<evidence type="ECO:0000313" key="1">
    <source>
        <dbReference type="EnsemblPlants" id="LPERR09G05420.1"/>
    </source>
</evidence>
<accession>A0A0D9XD27</accession>
<reference evidence="1" key="3">
    <citation type="submission" date="2015-04" db="UniProtKB">
        <authorList>
            <consortium name="EnsemblPlants"/>
        </authorList>
    </citation>
    <scope>IDENTIFICATION</scope>
</reference>
<dbReference type="AlphaFoldDB" id="A0A0D9XD27"/>
<dbReference type="Proteomes" id="UP000032180">
    <property type="component" value="Chromosome 9"/>
</dbReference>
<dbReference type="HOGENOM" id="CLU_2515934_0_0_1"/>